<gene>
    <name evidence="10" type="ORF">Rt10032_c13g5135</name>
</gene>
<name>A0A511KL66_RHOTO</name>
<comment type="similarity">
    <text evidence="2">Belongs to the Mediator complex subunit 19 family.</text>
</comment>
<keyword evidence="6" id="KW-0804">Transcription</keyword>
<evidence type="ECO:0000256" key="2">
    <source>
        <dbReference type="ARBA" id="ARBA00009259"/>
    </source>
</evidence>
<evidence type="ECO:0000256" key="5">
    <source>
        <dbReference type="ARBA" id="ARBA00023159"/>
    </source>
</evidence>
<feature type="region of interest" description="Disordered" evidence="9">
    <location>
        <begin position="91"/>
        <end position="114"/>
    </location>
</feature>
<proteinExistence type="inferred from homology"/>
<dbReference type="GO" id="GO:0016592">
    <property type="term" value="C:mediator complex"/>
    <property type="evidence" value="ECO:0007669"/>
    <property type="project" value="InterPro"/>
</dbReference>
<feature type="region of interest" description="Disordered" evidence="9">
    <location>
        <begin position="136"/>
        <end position="159"/>
    </location>
</feature>
<feature type="region of interest" description="Disordered" evidence="9">
    <location>
        <begin position="1"/>
        <end position="30"/>
    </location>
</feature>
<keyword evidence="5" id="KW-0010">Activator</keyword>
<protein>
    <recommendedName>
        <fullName evidence="3">Mediator of RNA polymerase II transcription subunit 19</fullName>
    </recommendedName>
    <alternativeName>
        <fullName evidence="8">Mediator complex subunit 19</fullName>
    </alternativeName>
</protein>
<keyword evidence="7" id="KW-0539">Nucleus</keyword>
<keyword evidence="4" id="KW-0805">Transcription regulation</keyword>
<evidence type="ECO:0000256" key="1">
    <source>
        <dbReference type="ARBA" id="ARBA00004123"/>
    </source>
</evidence>
<feature type="compositionally biased region" description="Low complexity" evidence="9">
    <location>
        <begin position="91"/>
        <end position="112"/>
    </location>
</feature>
<organism evidence="10 11">
    <name type="scientific">Rhodotorula toruloides</name>
    <name type="common">Yeast</name>
    <name type="synonym">Rhodosporidium toruloides</name>
    <dbReference type="NCBI Taxonomy" id="5286"/>
    <lineage>
        <taxon>Eukaryota</taxon>
        <taxon>Fungi</taxon>
        <taxon>Dikarya</taxon>
        <taxon>Basidiomycota</taxon>
        <taxon>Pucciniomycotina</taxon>
        <taxon>Microbotryomycetes</taxon>
        <taxon>Sporidiobolales</taxon>
        <taxon>Sporidiobolaceae</taxon>
        <taxon>Rhodotorula</taxon>
    </lineage>
</organism>
<dbReference type="GO" id="GO:0070847">
    <property type="term" value="C:core mediator complex"/>
    <property type="evidence" value="ECO:0007669"/>
    <property type="project" value="TreeGrafter"/>
</dbReference>
<dbReference type="OrthoDB" id="2160599at2759"/>
<evidence type="ECO:0000313" key="11">
    <source>
        <dbReference type="Proteomes" id="UP000321518"/>
    </source>
</evidence>
<dbReference type="EMBL" id="BJWK01000013">
    <property type="protein sequence ID" value="GEM11118.1"/>
    <property type="molecule type" value="Genomic_DNA"/>
</dbReference>
<dbReference type="GO" id="GO:0003712">
    <property type="term" value="F:transcription coregulator activity"/>
    <property type="evidence" value="ECO:0007669"/>
    <property type="project" value="InterPro"/>
</dbReference>
<comment type="caution">
    <text evidence="10">The sequence shown here is derived from an EMBL/GenBank/DDBJ whole genome shotgun (WGS) entry which is preliminary data.</text>
</comment>
<evidence type="ECO:0000256" key="8">
    <source>
        <dbReference type="ARBA" id="ARBA00032018"/>
    </source>
</evidence>
<dbReference type="PANTHER" id="PTHR28270:SF1">
    <property type="entry name" value="MEDIATOR OF RNA POLYMERASE II TRANSCRIPTION SUBUNIT 19"/>
    <property type="match status" value="1"/>
</dbReference>
<evidence type="ECO:0000256" key="9">
    <source>
        <dbReference type="SAM" id="MobiDB-lite"/>
    </source>
</evidence>
<evidence type="ECO:0000313" key="10">
    <source>
        <dbReference type="EMBL" id="GEM11118.1"/>
    </source>
</evidence>
<feature type="region of interest" description="Disordered" evidence="9">
    <location>
        <begin position="171"/>
        <end position="200"/>
    </location>
</feature>
<dbReference type="InterPro" id="IPR013942">
    <property type="entry name" value="Mediator_Med19_fun"/>
</dbReference>
<reference evidence="10 11" key="1">
    <citation type="submission" date="2019-07" db="EMBL/GenBank/DDBJ databases">
        <title>Rhodotorula toruloides NBRC10032 genome sequencing.</title>
        <authorList>
            <person name="Shida Y."/>
            <person name="Takaku H."/>
            <person name="Ogasawara W."/>
            <person name="Mori K."/>
        </authorList>
    </citation>
    <scope>NUCLEOTIDE SEQUENCE [LARGE SCALE GENOMIC DNA]</scope>
    <source>
        <strain evidence="10 11">NBRC10032</strain>
    </source>
</reference>
<feature type="compositionally biased region" description="Pro residues" evidence="9">
    <location>
        <begin position="1"/>
        <end position="11"/>
    </location>
</feature>
<accession>A0A511KL66</accession>
<sequence>MSDPPAPPPDPAKSWAQYLLQPHNPHPSPLSGTQDLISIFHLSPLYDTFLRPYLPTNLAPTASSADAEVEAGAVKGQVLLGKAAQLAAQGGHLKASPASPMPSASAAAAGEAKPGGGAGLKITLGGIKLAGTTLAGSAEGADGAGGSGKKPKRPKMDKSYDYMVGDVLGRITEPHPSSSPSSSLLHLISNPDPAPCPPIQPLDPSQLREAFTLKQGGLSGFDMSLWEGRGAEKGGAGRKVLTLREDVPGSQKKKRKQEDPATADAQKKQKR</sequence>
<comment type="subcellular location">
    <subcellularLocation>
        <location evidence="1">Nucleus</location>
    </subcellularLocation>
</comment>
<evidence type="ECO:0000256" key="4">
    <source>
        <dbReference type="ARBA" id="ARBA00023015"/>
    </source>
</evidence>
<evidence type="ECO:0000256" key="3">
    <source>
        <dbReference type="ARBA" id="ARBA00019615"/>
    </source>
</evidence>
<dbReference type="AlphaFoldDB" id="A0A511KL66"/>
<evidence type="ECO:0000256" key="7">
    <source>
        <dbReference type="ARBA" id="ARBA00023242"/>
    </source>
</evidence>
<dbReference type="Proteomes" id="UP000321518">
    <property type="component" value="Unassembled WGS sequence"/>
</dbReference>
<dbReference type="GO" id="GO:0006357">
    <property type="term" value="P:regulation of transcription by RNA polymerase II"/>
    <property type="evidence" value="ECO:0007669"/>
    <property type="project" value="InterPro"/>
</dbReference>
<evidence type="ECO:0000256" key="6">
    <source>
        <dbReference type="ARBA" id="ARBA00023163"/>
    </source>
</evidence>
<feature type="region of interest" description="Disordered" evidence="9">
    <location>
        <begin position="226"/>
        <end position="271"/>
    </location>
</feature>
<dbReference type="PANTHER" id="PTHR28270">
    <property type="entry name" value="MEDIATOR OF RNA POLYMERASE II TRANSCRIPTION SUBUNIT 19"/>
    <property type="match status" value="1"/>
</dbReference>
<feature type="compositionally biased region" description="Low complexity" evidence="9">
    <location>
        <begin position="174"/>
        <end position="187"/>
    </location>
</feature>